<keyword evidence="7" id="KW-0131">Cell cycle</keyword>
<dbReference type="GeneID" id="92355167"/>
<dbReference type="InterPro" id="IPR036181">
    <property type="entry name" value="MIT_dom_sf"/>
</dbReference>
<evidence type="ECO:0000256" key="4">
    <source>
        <dbReference type="ARBA" id="ARBA00022840"/>
    </source>
</evidence>
<dbReference type="Gene3D" id="1.10.8.60">
    <property type="match status" value="1"/>
</dbReference>
<dbReference type="InterPro" id="IPR007330">
    <property type="entry name" value="MIT_dom"/>
</dbReference>
<dbReference type="EMBL" id="AP031322">
    <property type="protein sequence ID" value="BFH74270.1"/>
    <property type="molecule type" value="Genomic_DNA"/>
</dbReference>
<dbReference type="PANTHER" id="PTHR23074:SF83">
    <property type="entry name" value="VACUOLAR PROTEIN SORTING-ASSOCIATED PROTEIN 4A"/>
    <property type="match status" value="1"/>
</dbReference>
<feature type="domain" description="AAA+ ATPase" evidence="5">
    <location>
        <begin position="131"/>
        <end position="272"/>
    </location>
</feature>
<accession>A0AAT9GTQ0</accession>
<evidence type="ECO:0000259" key="6">
    <source>
        <dbReference type="SMART" id="SM00745"/>
    </source>
</evidence>
<dbReference type="InterPro" id="IPR027417">
    <property type="entry name" value="P-loop_NTPase"/>
</dbReference>
<dbReference type="InterPro" id="IPR054951">
    <property type="entry name" value="cell_div_CdvC"/>
</dbReference>
<organism evidence="7">
    <name type="scientific">Sulfurisphaera javensis</name>
    <dbReference type="NCBI Taxonomy" id="2049879"/>
    <lineage>
        <taxon>Archaea</taxon>
        <taxon>Thermoproteota</taxon>
        <taxon>Thermoprotei</taxon>
        <taxon>Sulfolobales</taxon>
        <taxon>Sulfolobaceae</taxon>
        <taxon>Sulfurisphaera</taxon>
    </lineage>
</organism>
<dbReference type="InterPro" id="IPR003959">
    <property type="entry name" value="ATPase_AAA_core"/>
</dbReference>
<dbReference type="Pfam" id="PF00004">
    <property type="entry name" value="AAA"/>
    <property type="match status" value="1"/>
</dbReference>
<reference evidence="7" key="1">
    <citation type="submission" date="2024-03" db="EMBL/GenBank/DDBJ databases">
        <title>Complete genome sequence of Sulfurisphaera javensis strain KD-1.</title>
        <authorList>
            <person name="Sakai H."/>
            <person name="Nur N."/>
            <person name="Suwanto A."/>
            <person name="Kurosawa N."/>
        </authorList>
    </citation>
    <scope>NUCLEOTIDE SEQUENCE</scope>
    <source>
        <strain evidence="7">KD-1</strain>
    </source>
</reference>
<dbReference type="SUPFAM" id="SSF116846">
    <property type="entry name" value="MIT domain"/>
    <property type="match status" value="1"/>
</dbReference>
<evidence type="ECO:0000256" key="1">
    <source>
        <dbReference type="ARBA" id="ARBA00004496"/>
    </source>
</evidence>
<evidence type="ECO:0000259" key="5">
    <source>
        <dbReference type="SMART" id="SM00382"/>
    </source>
</evidence>
<dbReference type="GO" id="GO:0005524">
    <property type="term" value="F:ATP binding"/>
    <property type="evidence" value="ECO:0007669"/>
    <property type="project" value="UniProtKB-KW"/>
</dbReference>
<dbReference type="Gene3D" id="1.20.58.80">
    <property type="entry name" value="Phosphotransferase system, lactose/cellobiose-type IIA subunit"/>
    <property type="match status" value="1"/>
</dbReference>
<dbReference type="RefSeq" id="WP_369609796.1">
    <property type="nucleotide sequence ID" value="NZ_AP031322.1"/>
</dbReference>
<proteinExistence type="predicted"/>
<dbReference type="InterPro" id="IPR041569">
    <property type="entry name" value="AAA_lid_3"/>
</dbReference>
<feature type="domain" description="MIT" evidence="6">
    <location>
        <begin position="4"/>
        <end position="81"/>
    </location>
</feature>
<keyword evidence="4" id="KW-0067">ATP-binding</keyword>
<dbReference type="NCBIfam" id="NF041006">
    <property type="entry name" value="cell_div_CdvC"/>
    <property type="match status" value="1"/>
</dbReference>
<dbReference type="GO" id="GO:0005737">
    <property type="term" value="C:cytoplasm"/>
    <property type="evidence" value="ECO:0007669"/>
    <property type="project" value="UniProtKB-SubCell"/>
</dbReference>
<dbReference type="SMART" id="SM00745">
    <property type="entry name" value="MIT"/>
    <property type="match status" value="1"/>
</dbReference>
<dbReference type="SUPFAM" id="SSF52540">
    <property type="entry name" value="P-loop containing nucleoside triphosphate hydrolases"/>
    <property type="match status" value="1"/>
</dbReference>
<dbReference type="Pfam" id="PF17862">
    <property type="entry name" value="AAA_lid_3"/>
    <property type="match status" value="1"/>
</dbReference>
<name>A0AAT9GTQ0_9CREN</name>
<dbReference type="Pfam" id="PF04212">
    <property type="entry name" value="MIT"/>
    <property type="match status" value="1"/>
</dbReference>
<keyword evidence="2" id="KW-0963">Cytoplasm</keyword>
<dbReference type="KEGG" id="sjv:SJAV_22140"/>
<dbReference type="PANTHER" id="PTHR23074">
    <property type="entry name" value="AAA DOMAIN-CONTAINING"/>
    <property type="match status" value="1"/>
</dbReference>
<dbReference type="FunFam" id="1.10.8.60:FF:000313">
    <property type="entry name" value="AAA ATPase, central domain protein"/>
    <property type="match status" value="1"/>
</dbReference>
<evidence type="ECO:0000256" key="2">
    <source>
        <dbReference type="ARBA" id="ARBA00022490"/>
    </source>
</evidence>
<dbReference type="CDD" id="cd02682">
    <property type="entry name" value="MIT_AAA_Arch"/>
    <property type="match status" value="1"/>
</dbReference>
<keyword evidence="3" id="KW-0547">Nucleotide-binding</keyword>
<dbReference type="InterPro" id="IPR050304">
    <property type="entry name" value="MT-severing_AAA_ATPase"/>
</dbReference>
<sequence length="369" mass="42026">MSAQAMLEEMARKYAINAVKADKEGKAEDAINNYKKAIEVLSQLIALYPDSPSIKVYEQMIAEYKKRIEVLKEAVPASGSDSKQVDIEDLIVKEKPKVSFKDIVGLNDVKEALKEAIVYPSKRPDLFPLGWPRGILLYGPPGCGKTMIAAAVANEIDSYFIQVDAASIMSKWLGEAEKNVAKVFNKAREISKKEGKPVIIFIDELDALLGIYSSENGGEVRVRNQFLKEMDGLQDKSENFKVYVIGATNKPWRLDEPFLRRFQKRIYVRLPDFQQRLALLQYYTSKIKMENVDLNKIAEMTEGYTASDIKDIVQAAQIRVVKEMFVNNLNEPRPVTMEDFIEVIKIRKPSVNQEMIKAYEAWHEKFKAL</sequence>
<dbReference type="GO" id="GO:0016887">
    <property type="term" value="F:ATP hydrolysis activity"/>
    <property type="evidence" value="ECO:0007669"/>
    <property type="project" value="InterPro"/>
</dbReference>
<dbReference type="CDD" id="cd19509">
    <property type="entry name" value="RecA-like_VPS4-like"/>
    <property type="match status" value="1"/>
</dbReference>
<keyword evidence="7" id="KW-0132">Cell division</keyword>
<dbReference type="Gene3D" id="3.40.50.300">
    <property type="entry name" value="P-loop containing nucleotide triphosphate hydrolases"/>
    <property type="match status" value="1"/>
</dbReference>
<comment type="subcellular location">
    <subcellularLocation>
        <location evidence="1">Cytoplasm</location>
    </subcellularLocation>
</comment>
<dbReference type="InterPro" id="IPR003593">
    <property type="entry name" value="AAA+_ATPase"/>
</dbReference>
<gene>
    <name evidence="7" type="primary">cdvC</name>
    <name evidence="7" type="ORF">SJAV_22140</name>
</gene>
<dbReference type="FunFam" id="3.40.50.300:FF:001054">
    <property type="entry name" value="ATPase, AAA family, putative"/>
    <property type="match status" value="1"/>
</dbReference>
<protein>
    <submittedName>
        <fullName evidence="7">Cell division protein CdvC</fullName>
    </submittedName>
</protein>
<evidence type="ECO:0000313" key="7">
    <source>
        <dbReference type="EMBL" id="BFH74270.1"/>
    </source>
</evidence>
<dbReference type="AlphaFoldDB" id="A0AAT9GTQ0"/>
<dbReference type="GO" id="GO:0051301">
    <property type="term" value="P:cell division"/>
    <property type="evidence" value="ECO:0007669"/>
    <property type="project" value="UniProtKB-KW"/>
</dbReference>
<dbReference type="SMART" id="SM00382">
    <property type="entry name" value="AAA"/>
    <property type="match status" value="1"/>
</dbReference>
<evidence type="ECO:0000256" key="3">
    <source>
        <dbReference type="ARBA" id="ARBA00022741"/>
    </source>
</evidence>